<name>A0ABY6D525_9BACT</name>
<proteinExistence type="predicted"/>
<keyword evidence="1" id="KW-1133">Transmembrane helix</keyword>
<accession>A0ABY6D525</accession>
<dbReference type="InterPro" id="IPR025367">
    <property type="entry name" value="DUF4271"/>
</dbReference>
<feature type="transmembrane region" description="Helical" evidence="1">
    <location>
        <begin position="147"/>
        <end position="165"/>
    </location>
</feature>
<keyword evidence="1" id="KW-0472">Membrane</keyword>
<feature type="transmembrane region" description="Helical" evidence="1">
    <location>
        <begin position="240"/>
        <end position="261"/>
    </location>
</feature>
<feature type="transmembrane region" description="Helical" evidence="1">
    <location>
        <begin position="200"/>
        <end position="220"/>
    </location>
</feature>
<protein>
    <submittedName>
        <fullName evidence="2">DUF4271 domain-containing protein</fullName>
    </submittedName>
</protein>
<dbReference type="Pfam" id="PF14093">
    <property type="entry name" value="DUF4271"/>
    <property type="match status" value="1"/>
</dbReference>
<gene>
    <name evidence="2" type="ORF">N7E81_03460</name>
</gene>
<feature type="transmembrane region" description="Helical" evidence="1">
    <location>
        <begin position="282"/>
        <end position="305"/>
    </location>
</feature>
<organism evidence="2 3">
    <name type="scientific">Reichenbachiella carrageenanivorans</name>
    <dbReference type="NCBI Taxonomy" id="2979869"/>
    <lineage>
        <taxon>Bacteria</taxon>
        <taxon>Pseudomonadati</taxon>
        <taxon>Bacteroidota</taxon>
        <taxon>Cytophagia</taxon>
        <taxon>Cytophagales</taxon>
        <taxon>Reichenbachiellaceae</taxon>
        <taxon>Reichenbachiella</taxon>
    </lineage>
</organism>
<keyword evidence="1" id="KW-0812">Transmembrane</keyword>
<dbReference type="RefSeq" id="WP_263051888.1">
    <property type="nucleotide sequence ID" value="NZ_CP106735.1"/>
</dbReference>
<reference evidence="2" key="1">
    <citation type="submission" date="2022-10" db="EMBL/GenBank/DDBJ databases">
        <title>Comparative genomics and taxonomic characterization of three novel marine species of genus Reichenbachiella exhibiting antioxidant and polysaccharide degradation activities.</title>
        <authorList>
            <person name="Muhammad N."/>
            <person name="Lee Y.-J."/>
            <person name="Ko J."/>
            <person name="Kim S.-G."/>
        </authorList>
    </citation>
    <scope>NUCLEOTIDE SEQUENCE</scope>
    <source>
        <strain evidence="2">Wsw4-B4</strain>
    </source>
</reference>
<evidence type="ECO:0000313" key="2">
    <source>
        <dbReference type="EMBL" id="UXX80158.1"/>
    </source>
</evidence>
<sequence length="363" mass="42127">MWGLLFPITSYSGDVELKNLRWNWEVFDEDEELYVPYFKQSKTNVVRFEVDLKKFSGAYLKLTFPEQHFVWIQRELVYGSEVYQSVYLSLDSLHQVYRENRIYVAIHSQQLNASMITTQIIKKEKGEENAVAQSSFLVRGGHKKLDLFIIISMVTMSLVALLRAFSFRLFKEYFSVIKAIQVRQNFDLIIAHSPMAWPNIGFVVFYALLVGSTVINIGLFHPDFFSSFSFYSDGSGMVKVGLEVSVYCFVLILFKLIVVSINTQLFKIKKVRLIHFFAYFRLSLIIATVAFSLSVINGIFGGLILSEHATFIKIIVLLSWIGRLILIFFVLNKIYTFRKLHLFSYLCSTELIPLLLFFKIFLK</sequence>
<feature type="transmembrane region" description="Helical" evidence="1">
    <location>
        <begin position="343"/>
        <end position="362"/>
    </location>
</feature>
<keyword evidence="3" id="KW-1185">Reference proteome</keyword>
<feature type="transmembrane region" description="Helical" evidence="1">
    <location>
        <begin position="311"/>
        <end position="331"/>
    </location>
</feature>
<evidence type="ECO:0000256" key="1">
    <source>
        <dbReference type="SAM" id="Phobius"/>
    </source>
</evidence>
<dbReference type="Proteomes" id="UP001062165">
    <property type="component" value="Chromosome"/>
</dbReference>
<evidence type="ECO:0000313" key="3">
    <source>
        <dbReference type="Proteomes" id="UP001062165"/>
    </source>
</evidence>
<dbReference type="EMBL" id="CP106735">
    <property type="protein sequence ID" value="UXX80158.1"/>
    <property type="molecule type" value="Genomic_DNA"/>
</dbReference>